<gene>
    <name evidence="1" type="ORF">EEDITHA_LOCUS18960</name>
</gene>
<comment type="caution">
    <text evidence="1">The sequence shown here is derived from an EMBL/GenBank/DDBJ whole genome shotgun (WGS) entry which is preliminary data.</text>
</comment>
<organism evidence="1 2">
    <name type="scientific">Euphydryas editha</name>
    <name type="common">Edith's checkerspot</name>
    <dbReference type="NCBI Taxonomy" id="104508"/>
    <lineage>
        <taxon>Eukaryota</taxon>
        <taxon>Metazoa</taxon>
        <taxon>Ecdysozoa</taxon>
        <taxon>Arthropoda</taxon>
        <taxon>Hexapoda</taxon>
        <taxon>Insecta</taxon>
        <taxon>Pterygota</taxon>
        <taxon>Neoptera</taxon>
        <taxon>Endopterygota</taxon>
        <taxon>Lepidoptera</taxon>
        <taxon>Glossata</taxon>
        <taxon>Ditrysia</taxon>
        <taxon>Papilionoidea</taxon>
        <taxon>Nymphalidae</taxon>
        <taxon>Nymphalinae</taxon>
        <taxon>Euphydryas</taxon>
    </lineage>
</organism>
<reference evidence="1" key="1">
    <citation type="submission" date="2022-03" db="EMBL/GenBank/DDBJ databases">
        <authorList>
            <person name="Tunstrom K."/>
        </authorList>
    </citation>
    <scope>NUCLEOTIDE SEQUENCE</scope>
</reference>
<dbReference type="AlphaFoldDB" id="A0AAU9V326"/>
<evidence type="ECO:0000313" key="2">
    <source>
        <dbReference type="Proteomes" id="UP001153954"/>
    </source>
</evidence>
<sequence>MKIIFVHPAELSEGSAQEVGSSAAQHRFLHRCFLFRSWIHDEKDTRRSMPRIASINLINAGTVNNINMILQYYVLLNGVMKS</sequence>
<keyword evidence="2" id="KW-1185">Reference proteome</keyword>
<protein>
    <submittedName>
        <fullName evidence="1">Uncharacterized protein</fullName>
    </submittedName>
</protein>
<evidence type="ECO:0000313" key="1">
    <source>
        <dbReference type="EMBL" id="CAH2104610.1"/>
    </source>
</evidence>
<dbReference type="EMBL" id="CAKOGL010000027">
    <property type="protein sequence ID" value="CAH2104610.1"/>
    <property type="molecule type" value="Genomic_DNA"/>
</dbReference>
<name>A0AAU9V326_EUPED</name>
<dbReference type="Proteomes" id="UP001153954">
    <property type="component" value="Unassembled WGS sequence"/>
</dbReference>
<proteinExistence type="predicted"/>
<accession>A0AAU9V326</accession>